<evidence type="ECO:0000313" key="3">
    <source>
        <dbReference type="Proteomes" id="UP001153954"/>
    </source>
</evidence>
<feature type="region of interest" description="Disordered" evidence="1">
    <location>
        <begin position="24"/>
        <end position="53"/>
    </location>
</feature>
<feature type="compositionally biased region" description="Basic residues" evidence="1">
    <location>
        <begin position="35"/>
        <end position="53"/>
    </location>
</feature>
<proteinExistence type="predicted"/>
<gene>
    <name evidence="2" type="ORF">EEDITHA_LOCUS20167</name>
</gene>
<comment type="caution">
    <text evidence="2">The sequence shown here is derived from an EMBL/GenBank/DDBJ whole genome shotgun (WGS) entry which is preliminary data.</text>
</comment>
<dbReference type="AlphaFoldDB" id="A0AAU9V377"/>
<evidence type="ECO:0000313" key="2">
    <source>
        <dbReference type="EMBL" id="CAH2105974.1"/>
    </source>
</evidence>
<sequence>MSIVTWPARRPGSPVACVVRVAARTPRRSAGGRARASRTRPARRTPRTPRTPWRRLSTHTTRADIMIWRQSTGRKARHVTTGPLSTSVLRHTTIPDQMIDSKLALTELDDDLLKY</sequence>
<organism evidence="2 3">
    <name type="scientific">Euphydryas editha</name>
    <name type="common">Edith's checkerspot</name>
    <dbReference type="NCBI Taxonomy" id="104508"/>
    <lineage>
        <taxon>Eukaryota</taxon>
        <taxon>Metazoa</taxon>
        <taxon>Ecdysozoa</taxon>
        <taxon>Arthropoda</taxon>
        <taxon>Hexapoda</taxon>
        <taxon>Insecta</taxon>
        <taxon>Pterygota</taxon>
        <taxon>Neoptera</taxon>
        <taxon>Endopterygota</taxon>
        <taxon>Lepidoptera</taxon>
        <taxon>Glossata</taxon>
        <taxon>Ditrysia</taxon>
        <taxon>Papilionoidea</taxon>
        <taxon>Nymphalidae</taxon>
        <taxon>Nymphalinae</taxon>
        <taxon>Euphydryas</taxon>
    </lineage>
</organism>
<dbReference type="Proteomes" id="UP001153954">
    <property type="component" value="Unassembled WGS sequence"/>
</dbReference>
<name>A0AAU9V377_EUPED</name>
<reference evidence="2" key="1">
    <citation type="submission" date="2022-03" db="EMBL/GenBank/DDBJ databases">
        <authorList>
            <person name="Tunstrom K."/>
        </authorList>
    </citation>
    <scope>NUCLEOTIDE SEQUENCE</scope>
</reference>
<dbReference type="EMBL" id="CAKOGL010000029">
    <property type="protein sequence ID" value="CAH2105974.1"/>
    <property type="molecule type" value="Genomic_DNA"/>
</dbReference>
<feature type="compositionally biased region" description="Low complexity" evidence="1">
    <location>
        <begin position="24"/>
        <end position="34"/>
    </location>
</feature>
<keyword evidence="3" id="KW-1185">Reference proteome</keyword>
<protein>
    <submittedName>
        <fullName evidence="2">Uncharacterized protein</fullName>
    </submittedName>
</protein>
<accession>A0AAU9V377</accession>
<evidence type="ECO:0000256" key="1">
    <source>
        <dbReference type="SAM" id="MobiDB-lite"/>
    </source>
</evidence>